<evidence type="ECO:0000313" key="3">
    <source>
        <dbReference type="Proteomes" id="UP000070572"/>
    </source>
</evidence>
<dbReference type="SUPFAM" id="SSF53474">
    <property type="entry name" value="alpha/beta-Hydrolases"/>
    <property type="match status" value="1"/>
</dbReference>
<dbReference type="Pfam" id="PF12697">
    <property type="entry name" value="Abhydrolase_6"/>
    <property type="match status" value="1"/>
</dbReference>
<comment type="caution">
    <text evidence="2">The sequence shown here is derived from an EMBL/GenBank/DDBJ whole genome shotgun (WGS) entry which is preliminary data.</text>
</comment>
<dbReference type="AlphaFoldDB" id="A0AB34WZC9"/>
<evidence type="ECO:0000259" key="1">
    <source>
        <dbReference type="Pfam" id="PF12697"/>
    </source>
</evidence>
<proteinExistence type="predicted"/>
<dbReference type="Proteomes" id="UP000070572">
    <property type="component" value="Unassembled WGS sequence"/>
</dbReference>
<reference evidence="2 3" key="1">
    <citation type="submission" date="2016-01" db="EMBL/GenBank/DDBJ databases">
        <authorList>
            <person name="Mitreva M."/>
            <person name="Pepin K.H."/>
            <person name="Mihindukulasuriya K.A."/>
            <person name="Fulton R."/>
            <person name="Fronick C."/>
            <person name="O'Laughlin M."/>
            <person name="Miner T."/>
            <person name="Herter B."/>
            <person name="Rosa B.A."/>
            <person name="Cordes M."/>
            <person name="Tomlinson C."/>
            <person name="Wollam A."/>
            <person name="Palsikar V.B."/>
            <person name="Mardis E.R."/>
            <person name="Wilson R.K."/>
        </authorList>
    </citation>
    <scope>NUCLEOTIDE SEQUENCE [LARGE SCALE GENOMIC DNA]</scope>
    <source>
        <strain evidence="2 3">DNF00696</strain>
    </source>
</reference>
<dbReference type="EMBL" id="LSDN01000014">
    <property type="protein sequence ID" value="KXB80720.1"/>
    <property type="molecule type" value="Genomic_DNA"/>
</dbReference>
<gene>
    <name evidence="2" type="ORF">HMPREF1862_01027</name>
</gene>
<evidence type="ECO:0000313" key="2">
    <source>
        <dbReference type="EMBL" id="KXB80720.1"/>
    </source>
</evidence>
<dbReference type="InterPro" id="IPR000073">
    <property type="entry name" value="AB_hydrolase_1"/>
</dbReference>
<protein>
    <recommendedName>
        <fullName evidence="1">AB hydrolase-1 domain-containing protein</fullName>
    </recommendedName>
</protein>
<sequence>MRVQIGKTSAARPEPLIWLEAGLGGSMRSWNLTFPILCRAFYCARSTRSPILHPDEDAEVTWQSLVAEMQAGGEKTAHHLGATFDNPLPIVLVGHSYGAMLVRVWAAWLLKSPAPSRVRPVGIVQIDPSFEGNCEGASPLYQEMERKILTWLYRGAAREQPSFYMAWQDLQEIDLLDRQLPQLVISAAHRRNSKTWQGLTSFARAIDARLVRADSARHLLQVFDPVTVASQIIEFTARASEGLENKDF</sequence>
<feature type="domain" description="AB hydrolase-1" evidence="1">
    <location>
        <begin position="22"/>
        <end position="217"/>
    </location>
</feature>
<name>A0AB34WZC9_9ACTO</name>
<accession>A0AB34WZC9</accession>
<organism evidence="2 3">
    <name type="scientific">Varibaculum cambriense</name>
    <dbReference type="NCBI Taxonomy" id="184870"/>
    <lineage>
        <taxon>Bacteria</taxon>
        <taxon>Bacillati</taxon>
        <taxon>Actinomycetota</taxon>
        <taxon>Actinomycetes</taxon>
        <taxon>Actinomycetales</taxon>
        <taxon>Actinomycetaceae</taxon>
        <taxon>Varibaculum</taxon>
    </lineage>
</organism>
<dbReference type="Gene3D" id="3.40.50.1820">
    <property type="entry name" value="alpha/beta hydrolase"/>
    <property type="match status" value="1"/>
</dbReference>
<dbReference type="RefSeq" id="WP_060920420.1">
    <property type="nucleotide sequence ID" value="NZ_KQ960683.1"/>
</dbReference>
<dbReference type="InterPro" id="IPR029058">
    <property type="entry name" value="AB_hydrolase_fold"/>
</dbReference>